<dbReference type="SUPFAM" id="SSF49503">
    <property type="entry name" value="Cupredoxins"/>
    <property type="match status" value="1"/>
</dbReference>
<accession>A0A150GLW7</accession>
<sequence length="146" mass="14976">MLPSTHSPRRASTPAAAAAALLLLLLTGSAAAETFTSSSTSSGGGPTQVTLGWGPQPNGYPSLTVPCGGALRFTWQSTEQLPHNVEQIASADCNAPIIRTIAGTSPSGDATVTFPKAGEYYYKCSVPGHCPSGKMLLTVRVNEPCA</sequence>
<organism evidence="4 5">
    <name type="scientific">Gonium pectorale</name>
    <name type="common">Green alga</name>
    <dbReference type="NCBI Taxonomy" id="33097"/>
    <lineage>
        <taxon>Eukaryota</taxon>
        <taxon>Viridiplantae</taxon>
        <taxon>Chlorophyta</taxon>
        <taxon>core chlorophytes</taxon>
        <taxon>Chlorophyceae</taxon>
        <taxon>CS clade</taxon>
        <taxon>Chlamydomonadales</taxon>
        <taxon>Volvocaceae</taxon>
        <taxon>Gonium</taxon>
    </lineage>
</organism>
<gene>
    <name evidence="4" type="ORF">GPECTOR_15g447</name>
</gene>
<dbReference type="Gene3D" id="2.60.40.420">
    <property type="entry name" value="Cupredoxins - blue copper proteins"/>
    <property type="match status" value="1"/>
</dbReference>
<dbReference type="GO" id="GO:0009055">
    <property type="term" value="F:electron transfer activity"/>
    <property type="evidence" value="ECO:0007669"/>
    <property type="project" value="InterPro"/>
</dbReference>
<dbReference type="Proteomes" id="UP000075714">
    <property type="component" value="Unassembled WGS sequence"/>
</dbReference>
<dbReference type="Pfam" id="PF02298">
    <property type="entry name" value="Cu_bind_like"/>
    <property type="match status" value="1"/>
</dbReference>
<feature type="chain" id="PRO_5007562132" description="Phytocyanin domain-containing protein" evidence="2">
    <location>
        <begin position="33"/>
        <end position="146"/>
    </location>
</feature>
<protein>
    <recommendedName>
        <fullName evidence="3">Phytocyanin domain-containing protein</fullName>
    </recommendedName>
</protein>
<evidence type="ECO:0000313" key="5">
    <source>
        <dbReference type="Proteomes" id="UP000075714"/>
    </source>
</evidence>
<dbReference type="AlphaFoldDB" id="A0A150GLW7"/>
<feature type="domain" description="Phytocyanin" evidence="3">
    <location>
        <begin position="67"/>
        <end position="133"/>
    </location>
</feature>
<evidence type="ECO:0000313" key="4">
    <source>
        <dbReference type="EMBL" id="KXZ50762.1"/>
    </source>
</evidence>
<dbReference type="InterPro" id="IPR008972">
    <property type="entry name" value="Cupredoxin"/>
</dbReference>
<keyword evidence="5" id="KW-1185">Reference proteome</keyword>
<keyword evidence="2" id="KW-0732">Signal</keyword>
<proteinExistence type="predicted"/>
<dbReference type="EMBL" id="LSYV01000016">
    <property type="protein sequence ID" value="KXZ50762.1"/>
    <property type="molecule type" value="Genomic_DNA"/>
</dbReference>
<evidence type="ECO:0000256" key="2">
    <source>
        <dbReference type="SAM" id="SignalP"/>
    </source>
</evidence>
<evidence type="ECO:0000256" key="1">
    <source>
        <dbReference type="SAM" id="MobiDB-lite"/>
    </source>
</evidence>
<feature type="region of interest" description="Disordered" evidence="1">
    <location>
        <begin position="35"/>
        <end position="54"/>
    </location>
</feature>
<reference evidence="5" key="1">
    <citation type="journal article" date="2016" name="Nat. Commun.">
        <title>The Gonium pectorale genome demonstrates co-option of cell cycle regulation during the evolution of multicellularity.</title>
        <authorList>
            <person name="Hanschen E.R."/>
            <person name="Marriage T.N."/>
            <person name="Ferris P.J."/>
            <person name="Hamaji T."/>
            <person name="Toyoda A."/>
            <person name="Fujiyama A."/>
            <person name="Neme R."/>
            <person name="Noguchi H."/>
            <person name="Minakuchi Y."/>
            <person name="Suzuki M."/>
            <person name="Kawai-Toyooka H."/>
            <person name="Smith D.R."/>
            <person name="Sparks H."/>
            <person name="Anderson J."/>
            <person name="Bakaric R."/>
            <person name="Luria V."/>
            <person name="Karger A."/>
            <person name="Kirschner M.W."/>
            <person name="Durand P.M."/>
            <person name="Michod R.E."/>
            <person name="Nozaki H."/>
            <person name="Olson B.J."/>
        </authorList>
    </citation>
    <scope>NUCLEOTIDE SEQUENCE [LARGE SCALE GENOMIC DNA]</scope>
    <source>
        <strain evidence="5">NIES-2863</strain>
    </source>
</reference>
<evidence type="ECO:0000259" key="3">
    <source>
        <dbReference type="Pfam" id="PF02298"/>
    </source>
</evidence>
<feature type="signal peptide" evidence="2">
    <location>
        <begin position="1"/>
        <end position="32"/>
    </location>
</feature>
<name>A0A150GLW7_GONPE</name>
<dbReference type="InterPro" id="IPR003245">
    <property type="entry name" value="Phytocyanin_dom"/>
</dbReference>
<dbReference type="OrthoDB" id="5421909at2759"/>
<comment type="caution">
    <text evidence="4">The sequence shown here is derived from an EMBL/GenBank/DDBJ whole genome shotgun (WGS) entry which is preliminary data.</text>
</comment>